<dbReference type="AlphaFoldDB" id="A0A0Q0UAJ6"/>
<keyword evidence="7" id="KW-1185">Reference proteome</keyword>
<evidence type="ECO:0000256" key="3">
    <source>
        <dbReference type="ARBA" id="ARBA00023163"/>
    </source>
</evidence>
<dbReference type="Gene3D" id="1.10.357.10">
    <property type="entry name" value="Tetracycline Repressor, domain 2"/>
    <property type="match status" value="1"/>
</dbReference>
<dbReference type="EMBL" id="LKEV01000007">
    <property type="protein sequence ID" value="KQB84791.1"/>
    <property type="molecule type" value="Genomic_DNA"/>
</dbReference>
<dbReference type="Proteomes" id="UP000050488">
    <property type="component" value="Unassembled WGS sequence"/>
</dbReference>
<dbReference type="PRINTS" id="PR00455">
    <property type="entry name" value="HTHTETR"/>
</dbReference>
<dbReference type="InterPro" id="IPR009057">
    <property type="entry name" value="Homeodomain-like_sf"/>
</dbReference>
<dbReference type="PANTHER" id="PTHR30055">
    <property type="entry name" value="HTH-TYPE TRANSCRIPTIONAL REGULATOR RUTR"/>
    <property type="match status" value="1"/>
</dbReference>
<gene>
    <name evidence="6" type="primary">ttgW</name>
    <name evidence="6" type="ORF">Clow_02050</name>
</gene>
<evidence type="ECO:0000259" key="5">
    <source>
        <dbReference type="PROSITE" id="PS50977"/>
    </source>
</evidence>
<dbReference type="PROSITE" id="PS01081">
    <property type="entry name" value="HTH_TETR_1"/>
    <property type="match status" value="1"/>
</dbReference>
<keyword evidence="3" id="KW-0804">Transcription</keyword>
<comment type="caution">
    <text evidence="6">The sequence shown here is derived from an EMBL/GenBank/DDBJ whole genome shotgun (WGS) entry which is preliminary data.</text>
</comment>
<dbReference type="Pfam" id="PF00440">
    <property type="entry name" value="TetR_N"/>
    <property type="match status" value="1"/>
</dbReference>
<feature type="domain" description="HTH tetR-type" evidence="5">
    <location>
        <begin position="4"/>
        <end position="59"/>
    </location>
</feature>
<dbReference type="PATRIC" id="fig|1544413.3.peg.2055"/>
<evidence type="ECO:0000313" key="6">
    <source>
        <dbReference type="EMBL" id="KQB84791.1"/>
    </source>
</evidence>
<accession>A0A0Q0UAJ6</accession>
<dbReference type="GO" id="GO:0003700">
    <property type="term" value="F:DNA-binding transcription factor activity"/>
    <property type="evidence" value="ECO:0007669"/>
    <property type="project" value="TreeGrafter"/>
</dbReference>
<dbReference type="InterPro" id="IPR050109">
    <property type="entry name" value="HTH-type_TetR-like_transc_reg"/>
</dbReference>
<evidence type="ECO:0000256" key="1">
    <source>
        <dbReference type="ARBA" id="ARBA00023015"/>
    </source>
</evidence>
<evidence type="ECO:0000256" key="4">
    <source>
        <dbReference type="PROSITE-ProRule" id="PRU00335"/>
    </source>
</evidence>
<dbReference type="PROSITE" id="PS50977">
    <property type="entry name" value="HTH_TETR_2"/>
    <property type="match status" value="1"/>
</dbReference>
<keyword evidence="2 4" id="KW-0238">DNA-binding</keyword>
<protein>
    <submittedName>
        <fullName evidence="6">Putative HTH-type transcriptional regulator TtgW</fullName>
    </submittedName>
</protein>
<keyword evidence="1" id="KW-0805">Transcription regulation</keyword>
<name>A0A0Q0UAJ6_9CORY</name>
<sequence length="59" mass="6337">MGSADRSEQIVRVAAEHFARHGIAGASLSAIARDAGVTRALVYHYFAGKEALLEAVLRR</sequence>
<feature type="DNA-binding region" description="H-T-H motif" evidence="4">
    <location>
        <begin position="27"/>
        <end position="46"/>
    </location>
</feature>
<dbReference type="SUPFAM" id="SSF46689">
    <property type="entry name" value="Homeodomain-like"/>
    <property type="match status" value="1"/>
</dbReference>
<reference evidence="6 7" key="1">
    <citation type="submission" date="2015-10" db="EMBL/GenBank/DDBJ databases">
        <title>Corynebacteirum lowii and Corynebacterium oculi species nova, derived from human clinical disease and and emended description of Corynebacterium mastiditis.</title>
        <authorList>
            <person name="Bernard K."/>
            <person name="Pacheco A.L."/>
            <person name="Mcdougall C."/>
            <person name="Burtx T."/>
            <person name="Weibe D."/>
            <person name="Tyler S."/>
            <person name="Olson A.B."/>
            <person name="Cnockaert M."/>
            <person name="Eguchi H."/>
            <person name="Kuwahara T."/>
            <person name="Nakayama-Imaohji H."/>
            <person name="Boudewijins M."/>
            <person name="Van Hoecke F."/>
            <person name="Bernier A.-M."/>
            <person name="Vandamme P."/>
        </authorList>
    </citation>
    <scope>NUCLEOTIDE SEQUENCE [LARGE SCALE GENOMIC DNA]</scope>
    <source>
        <strain evidence="6 7">NML 130206</strain>
    </source>
</reference>
<evidence type="ECO:0000256" key="2">
    <source>
        <dbReference type="ARBA" id="ARBA00023125"/>
    </source>
</evidence>
<dbReference type="GO" id="GO:0000976">
    <property type="term" value="F:transcription cis-regulatory region binding"/>
    <property type="evidence" value="ECO:0007669"/>
    <property type="project" value="TreeGrafter"/>
</dbReference>
<evidence type="ECO:0000313" key="7">
    <source>
        <dbReference type="Proteomes" id="UP000050488"/>
    </source>
</evidence>
<dbReference type="PANTHER" id="PTHR30055:SF234">
    <property type="entry name" value="HTH-TYPE TRANSCRIPTIONAL REGULATOR BETI"/>
    <property type="match status" value="1"/>
</dbReference>
<dbReference type="InterPro" id="IPR001647">
    <property type="entry name" value="HTH_TetR"/>
</dbReference>
<organism evidence="6 7">
    <name type="scientific">Corynebacterium lowii</name>
    <dbReference type="NCBI Taxonomy" id="1544413"/>
    <lineage>
        <taxon>Bacteria</taxon>
        <taxon>Bacillati</taxon>
        <taxon>Actinomycetota</taxon>
        <taxon>Actinomycetes</taxon>
        <taxon>Mycobacteriales</taxon>
        <taxon>Corynebacteriaceae</taxon>
        <taxon>Corynebacterium</taxon>
    </lineage>
</organism>
<proteinExistence type="predicted"/>
<dbReference type="InterPro" id="IPR023772">
    <property type="entry name" value="DNA-bd_HTH_TetR-type_CS"/>
</dbReference>